<sequence length="323" mass="35412">MNDLNMNICEDMGQSSLIDRFRGGDVRALARVITSVENSGGLLPAELMPIFNRTERAFRIGITGPPGAGKSTLTDGLCALYRRERKTVGIIAVDPTSPFSGGALLGDRIRMNRAGLDPGVYIRSMATRGNLGGLAEAALDAADILDAFGKDIIILETVGVGQSELDIARATDSTIVVLVPESGDGVQAMKAGLMEIGDVFVLNKADRPSAERAAGELKTALELKYHEDSWNPPVIPTIANRSEGVGDLLDALKHHWRTLAESGLLKEKRRNRRRERIRQLVNGELRRSMWNEDRLELLEKRLDEGDNPFSIAAELKKDFLKKR</sequence>
<dbReference type="EMBL" id="NJBN01000001">
    <property type="protein sequence ID" value="TKJ42298.1"/>
    <property type="molecule type" value="Genomic_DNA"/>
</dbReference>
<gene>
    <name evidence="7" type="ORF">CEE37_01060</name>
</gene>
<evidence type="ECO:0000313" key="8">
    <source>
        <dbReference type="Proteomes" id="UP000319619"/>
    </source>
</evidence>
<feature type="domain" description="AAA+ ATPase" evidence="6">
    <location>
        <begin position="56"/>
        <end position="200"/>
    </location>
</feature>
<dbReference type="InterPro" id="IPR005129">
    <property type="entry name" value="GTPase_ArgK"/>
</dbReference>
<dbReference type="CDD" id="cd03114">
    <property type="entry name" value="MMAA-like"/>
    <property type="match status" value="1"/>
</dbReference>
<reference evidence="7 8" key="1">
    <citation type="submission" date="2017-06" db="EMBL/GenBank/DDBJ databases">
        <title>Novel microbial phyla capable of carbon fixation and sulfur reduction in deep-sea sediments.</title>
        <authorList>
            <person name="Huang J."/>
            <person name="Baker B."/>
            <person name="Wang Y."/>
        </authorList>
    </citation>
    <scope>NUCLEOTIDE SEQUENCE [LARGE SCALE GENOMIC DNA]</scope>
    <source>
        <strain evidence="7">B3_LCP</strain>
    </source>
</reference>
<dbReference type="Proteomes" id="UP000319619">
    <property type="component" value="Unassembled WGS sequence"/>
</dbReference>
<name>A0A532V541_UNCL8</name>
<evidence type="ECO:0000256" key="4">
    <source>
        <dbReference type="ARBA" id="ARBA00023134"/>
    </source>
</evidence>
<evidence type="ECO:0000256" key="3">
    <source>
        <dbReference type="ARBA" id="ARBA00022801"/>
    </source>
</evidence>
<organism evidence="7 8">
    <name type="scientific">candidate division LCP-89 bacterium B3_LCP</name>
    <dbReference type="NCBI Taxonomy" id="2012998"/>
    <lineage>
        <taxon>Bacteria</taxon>
        <taxon>Pseudomonadati</taxon>
        <taxon>Bacteria division LCP-89</taxon>
    </lineage>
</organism>
<dbReference type="SUPFAM" id="SSF52540">
    <property type="entry name" value="P-loop containing nucleoside triphosphate hydrolases"/>
    <property type="match status" value="1"/>
</dbReference>
<dbReference type="SMART" id="SM00382">
    <property type="entry name" value="AAA"/>
    <property type="match status" value="1"/>
</dbReference>
<protein>
    <submittedName>
        <fullName evidence="7">Methylmalonyl Co-A mutase-associated GTPase MeaB</fullName>
    </submittedName>
</protein>
<dbReference type="Gene3D" id="3.40.50.300">
    <property type="entry name" value="P-loop containing nucleotide triphosphate hydrolases"/>
    <property type="match status" value="1"/>
</dbReference>
<comment type="caution">
    <text evidence="7">The sequence shown here is derived from an EMBL/GenBank/DDBJ whole genome shotgun (WGS) entry which is preliminary data.</text>
</comment>
<evidence type="ECO:0000256" key="2">
    <source>
        <dbReference type="ARBA" id="ARBA00022741"/>
    </source>
</evidence>
<dbReference type="GO" id="GO:0003924">
    <property type="term" value="F:GTPase activity"/>
    <property type="evidence" value="ECO:0007669"/>
    <property type="project" value="InterPro"/>
</dbReference>
<comment type="similarity">
    <text evidence="1">Belongs to the SIMIBI class G3E GTPase family. ArgK/MeaB subfamily.</text>
</comment>
<dbReference type="GO" id="GO:0005525">
    <property type="term" value="F:GTP binding"/>
    <property type="evidence" value="ECO:0007669"/>
    <property type="project" value="UniProtKB-KW"/>
</dbReference>
<dbReference type="InterPro" id="IPR003593">
    <property type="entry name" value="AAA+_ATPase"/>
</dbReference>
<dbReference type="PANTHER" id="PTHR43087:SF1">
    <property type="entry name" value="LAO_AO TRANSPORT SYSTEM ATPASE"/>
    <property type="match status" value="1"/>
</dbReference>
<dbReference type="InterPro" id="IPR027417">
    <property type="entry name" value="P-loop_NTPase"/>
</dbReference>
<keyword evidence="5" id="KW-0143">Chaperone</keyword>
<dbReference type="NCBIfam" id="TIGR00750">
    <property type="entry name" value="lao"/>
    <property type="match status" value="1"/>
</dbReference>
<dbReference type="InterPro" id="IPR052040">
    <property type="entry name" value="GTPase/Isobutyryl-CoA_mutase"/>
</dbReference>
<keyword evidence="4" id="KW-0342">GTP-binding</keyword>
<dbReference type="PANTHER" id="PTHR43087">
    <property type="entry name" value="LYSINE/ARGININE/ORNITHINE TRANSPORT SYSTEM KINASE"/>
    <property type="match status" value="1"/>
</dbReference>
<keyword evidence="3" id="KW-0378">Hydrolase</keyword>
<proteinExistence type="inferred from homology"/>
<keyword evidence="2" id="KW-0547">Nucleotide-binding</keyword>
<evidence type="ECO:0000313" key="7">
    <source>
        <dbReference type="EMBL" id="TKJ42298.1"/>
    </source>
</evidence>
<dbReference type="Pfam" id="PF03308">
    <property type="entry name" value="MeaB"/>
    <property type="match status" value="1"/>
</dbReference>
<dbReference type="AlphaFoldDB" id="A0A532V541"/>
<evidence type="ECO:0000259" key="6">
    <source>
        <dbReference type="SMART" id="SM00382"/>
    </source>
</evidence>
<evidence type="ECO:0000256" key="5">
    <source>
        <dbReference type="ARBA" id="ARBA00023186"/>
    </source>
</evidence>
<accession>A0A532V541</accession>
<evidence type="ECO:0000256" key="1">
    <source>
        <dbReference type="ARBA" id="ARBA00009625"/>
    </source>
</evidence>